<accession>A0A8H7D7H9</accession>
<organism evidence="1 2">
    <name type="scientific">Mycena venus</name>
    <dbReference type="NCBI Taxonomy" id="2733690"/>
    <lineage>
        <taxon>Eukaryota</taxon>
        <taxon>Fungi</taxon>
        <taxon>Dikarya</taxon>
        <taxon>Basidiomycota</taxon>
        <taxon>Agaricomycotina</taxon>
        <taxon>Agaricomycetes</taxon>
        <taxon>Agaricomycetidae</taxon>
        <taxon>Agaricales</taxon>
        <taxon>Marasmiineae</taxon>
        <taxon>Mycenaceae</taxon>
        <taxon>Mycena</taxon>
    </lineage>
</organism>
<name>A0A8H7D7H9_9AGAR</name>
<dbReference type="AlphaFoldDB" id="A0A8H7D7H9"/>
<sequence>MAHLPQCYAHKMSTAKPSHLHRALLRFRKYAIGTTNIVHSIRFTSMSTRRPMKLQPFFWQTAVQGIYHISQFVIQSVRVLKTSEARPLNWALFYSRFIHLLAFDPRYHAGRISCLSDHPTCVPCGIETSYPNQWCSNDPPISIQEQSASAPCSNCIILHSSGE</sequence>
<evidence type="ECO:0000313" key="1">
    <source>
        <dbReference type="EMBL" id="KAF7361691.1"/>
    </source>
</evidence>
<proteinExistence type="predicted"/>
<dbReference type="Proteomes" id="UP000620124">
    <property type="component" value="Unassembled WGS sequence"/>
</dbReference>
<reference evidence="1" key="1">
    <citation type="submission" date="2020-05" db="EMBL/GenBank/DDBJ databases">
        <title>Mycena genomes resolve the evolution of fungal bioluminescence.</title>
        <authorList>
            <person name="Tsai I.J."/>
        </authorList>
    </citation>
    <scope>NUCLEOTIDE SEQUENCE</scope>
    <source>
        <strain evidence="1">CCC161011</strain>
    </source>
</reference>
<comment type="caution">
    <text evidence="1">The sequence shown here is derived from an EMBL/GenBank/DDBJ whole genome shotgun (WGS) entry which is preliminary data.</text>
</comment>
<evidence type="ECO:0000313" key="2">
    <source>
        <dbReference type="Proteomes" id="UP000620124"/>
    </source>
</evidence>
<gene>
    <name evidence="1" type="ORF">MVEN_00512600</name>
</gene>
<protein>
    <submittedName>
        <fullName evidence="1">Uncharacterized protein</fullName>
    </submittedName>
</protein>
<dbReference type="EMBL" id="JACAZI010000004">
    <property type="protein sequence ID" value="KAF7361691.1"/>
    <property type="molecule type" value="Genomic_DNA"/>
</dbReference>
<keyword evidence="2" id="KW-1185">Reference proteome</keyword>